<proteinExistence type="predicted"/>
<feature type="domain" description="EGF-like" evidence="12">
    <location>
        <begin position="598"/>
        <end position="632"/>
    </location>
</feature>
<protein>
    <submittedName>
        <fullName evidence="16">Disintegrin and metalloproteinase domain-containing protein 18-like</fullName>
    </submittedName>
</protein>
<keyword evidence="7 9" id="KW-1015">Disulfide bond</keyword>
<dbReference type="SMART" id="SM00050">
    <property type="entry name" value="DISIN"/>
    <property type="match status" value="1"/>
</dbReference>
<evidence type="ECO:0000256" key="5">
    <source>
        <dbReference type="ARBA" id="ARBA00022989"/>
    </source>
</evidence>
<feature type="domain" description="Disintegrin" evidence="13">
    <location>
        <begin position="395"/>
        <end position="484"/>
    </location>
</feature>
<feature type="transmembrane region" description="Helical" evidence="11">
    <location>
        <begin position="665"/>
        <end position="685"/>
    </location>
</feature>
<dbReference type="PROSITE" id="PS01186">
    <property type="entry name" value="EGF_2"/>
    <property type="match status" value="1"/>
</dbReference>
<dbReference type="InterPro" id="IPR018358">
    <property type="entry name" value="Disintegrin_CS"/>
</dbReference>
<keyword evidence="4" id="KW-0732">Signal</keyword>
<dbReference type="Pfam" id="PF08516">
    <property type="entry name" value="ADAM_CR"/>
    <property type="match status" value="1"/>
</dbReference>
<feature type="disulfide bond" evidence="10">
    <location>
        <begin position="342"/>
        <end position="347"/>
    </location>
</feature>
<dbReference type="InterPro" id="IPR000742">
    <property type="entry name" value="EGF"/>
</dbReference>
<evidence type="ECO:0000256" key="11">
    <source>
        <dbReference type="SAM" id="Phobius"/>
    </source>
</evidence>
<evidence type="ECO:0000256" key="3">
    <source>
        <dbReference type="ARBA" id="ARBA00022692"/>
    </source>
</evidence>
<dbReference type="Pfam" id="PF01562">
    <property type="entry name" value="Pep_M12B_propep"/>
    <property type="match status" value="1"/>
</dbReference>
<organism evidence="15 16">
    <name type="scientific">Chrysochloris asiatica</name>
    <name type="common">Cape golden mole</name>
    <dbReference type="NCBI Taxonomy" id="185453"/>
    <lineage>
        <taxon>Eukaryota</taxon>
        <taxon>Metazoa</taxon>
        <taxon>Chordata</taxon>
        <taxon>Craniata</taxon>
        <taxon>Vertebrata</taxon>
        <taxon>Euteleostomi</taxon>
        <taxon>Mammalia</taxon>
        <taxon>Eutheria</taxon>
        <taxon>Afrotheria</taxon>
        <taxon>Chrysochloridae</taxon>
        <taxon>Chrysochlorinae</taxon>
        <taxon>Chrysochloris</taxon>
    </lineage>
</organism>
<dbReference type="GO" id="GO:0006508">
    <property type="term" value="P:proteolysis"/>
    <property type="evidence" value="ECO:0007669"/>
    <property type="project" value="InterPro"/>
</dbReference>
<dbReference type="FunFam" id="3.40.390.10:FF:000033">
    <property type="entry name" value="A disintegrin and metallopeptidase domain 18"/>
    <property type="match status" value="1"/>
</dbReference>
<dbReference type="GeneID" id="102832847"/>
<evidence type="ECO:0000259" key="12">
    <source>
        <dbReference type="PROSITE" id="PS50026"/>
    </source>
</evidence>
<feature type="disulfide bond" evidence="9">
    <location>
        <begin position="622"/>
        <end position="631"/>
    </location>
</feature>
<dbReference type="PROSITE" id="PS50215">
    <property type="entry name" value="ADAM_MEPRO"/>
    <property type="match status" value="1"/>
</dbReference>
<dbReference type="InterPro" id="IPR002870">
    <property type="entry name" value="Peptidase_M12B_N"/>
</dbReference>
<dbReference type="Pfam" id="PF00200">
    <property type="entry name" value="Disintegrin"/>
    <property type="match status" value="1"/>
</dbReference>
<sequence>MTEQVKDQESAATTKVWLILGDKDSEEIFLHVTVPRKIRSNDSEDSEKHATYIIKINGKPYTLQLQKHSFLPQNFLVYTYNKTGVLHSESSYLKAHCHYQGYIADFSNSAVTLNICSGLRGVLQFENITIGIEPMESSAGFEHIIYQVKNNIPDIPMLAENGSNTWQKDQTNKVYMSSQKTPLSKQLPQYLEMHIIVEKSLYDYMGSEIMSVTEKIVQIIGLVNTKFMQFKLTVTLSSLEIWSDKNQIPTSGNASDILQRFLAWKHNYLDLQSHDIAYLLIYRENPKYAGAIYPGTICNKSYDAGIALYPDGISLEGFSIIITQLLGLNIGLTYDDIDNCSCPRATCIMNPEALHSSGIKIFSNCSMHNYAYFISKFEPKCLQNFLHLQPLHKNQALCGNGILEPNEECDCGNKEECQFKKCCDHNTCKLRGSVKCGSGACCTSKCEFSTAGTPCRKSIDEECDFTEYCNGTSSNCVPDTYALNGHMCMLGTAYCYNGRCQSIDIQCAKIFGKGAKRAPFACFEEINPLRDGVGNCSLNNSPSLPCELKDVLCGKLACVRPHKNTYKSDNQSTVYSYTKGHVCISITPGSSVSSDGSDFAYVADGTVCGPGMICNNFGNCQCYPGYRPPDCEYQIGSPGGSIDDGNVQKSDTFVTKRDHSSHQNWFILSFYISLPFLITFIIVIIKRNEMRKSWNREEVEYEG</sequence>
<dbReference type="RefSeq" id="XP_006860053.1">
    <property type="nucleotide sequence ID" value="XM_006859991.1"/>
</dbReference>
<keyword evidence="5 11" id="KW-1133">Transmembrane helix</keyword>
<evidence type="ECO:0000256" key="10">
    <source>
        <dbReference type="PROSITE-ProRule" id="PRU00276"/>
    </source>
</evidence>
<dbReference type="InterPro" id="IPR024079">
    <property type="entry name" value="MetalloPept_cat_dom_sf"/>
</dbReference>
<reference evidence="16" key="1">
    <citation type="submission" date="2025-08" db="UniProtKB">
        <authorList>
            <consortium name="RefSeq"/>
        </authorList>
    </citation>
    <scope>IDENTIFICATION</scope>
    <source>
        <tissue evidence="16">Spleen</tissue>
    </source>
</reference>
<dbReference type="AlphaFoldDB" id="A0A9B0TCP1"/>
<dbReference type="InterPro" id="IPR034027">
    <property type="entry name" value="Reprolysin_adamalysin"/>
</dbReference>
<dbReference type="InterPro" id="IPR006586">
    <property type="entry name" value="ADAM_Cys-rich"/>
</dbReference>
<dbReference type="PROSITE" id="PS00427">
    <property type="entry name" value="DISINTEGRIN_1"/>
    <property type="match status" value="1"/>
</dbReference>
<evidence type="ECO:0000259" key="14">
    <source>
        <dbReference type="PROSITE" id="PS50215"/>
    </source>
</evidence>
<accession>A0A9B0TCP1</accession>
<comment type="subcellular location">
    <subcellularLocation>
        <location evidence="1">Membrane</location>
        <topology evidence="1">Single-pass type I membrane protein</topology>
    </subcellularLocation>
</comment>
<dbReference type="Gene3D" id="4.10.70.10">
    <property type="entry name" value="Disintegrin domain"/>
    <property type="match status" value="1"/>
</dbReference>
<evidence type="ECO:0000256" key="4">
    <source>
        <dbReference type="ARBA" id="ARBA00022729"/>
    </source>
</evidence>
<dbReference type="Gene3D" id="3.40.390.10">
    <property type="entry name" value="Collagenase (Catalytic Domain)"/>
    <property type="match status" value="1"/>
</dbReference>
<dbReference type="InterPro" id="IPR001762">
    <property type="entry name" value="Disintegrin_dom"/>
</dbReference>
<dbReference type="Pfam" id="PF01421">
    <property type="entry name" value="Reprolysin"/>
    <property type="match status" value="1"/>
</dbReference>
<evidence type="ECO:0000313" key="15">
    <source>
        <dbReference type="Proteomes" id="UP000504623"/>
    </source>
</evidence>
<dbReference type="OrthoDB" id="5951731at2759"/>
<dbReference type="PANTHER" id="PTHR11905:SF158">
    <property type="entry name" value="DISINTEGRIN AND METALLOPROTEINASE DOMAIN-CONTAINING PROTEIN 18"/>
    <property type="match status" value="1"/>
</dbReference>
<dbReference type="InterPro" id="IPR001590">
    <property type="entry name" value="Peptidase_M12B"/>
</dbReference>
<dbReference type="InterPro" id="IPR036436">
    <property type="entry name" value="Disintegrin_dom_sf"/>
</dbReference>
<dbReference type="FunFam" id="4.10.70.10:FF:000001">
    <property type="entry name" value="Disintegrin and metalloproteinase domain-containing protein 22"/>
    <property type="match status" value="1"/>
</dbReference>
<comment type="caution">
    <text evidence="9">Lacks conserved residue(s) required for the propagation of feature annotation.</text>
</comment>
<evidence type="ECO:0000256" key="8">
    <source>
        <dbReference type="ARBA" id="ARBA00023180"/>
    </source>
</evidence>
<evidence type="ECO:0000256" key="6">
    <source>
        <dbReference type="ARBA" id="ARBA00023136"/>
    </source>
</evidence>
<dbReference type="CDD" id="cd04269">
    <property type="entry name" value="ZnMc_adamalysin_II_like"/>
    <property type="match status" value="1"/>
</dbReference>
<gene>
    <name evidence="16" type="primary">LOC102832847</name>
</gene>
<evidence type="ECO:0000256" key="9">
    <source>
        <dbReference type="PROSITE-ProRule" id="PRU00076"/>
    </source>
</evidence>
<keyword evidence="15" id="KW-1185">Reference proteome</keyword>
<dbReference type="GO" id="GO:0005886">
    <property type="term" value="C:plasma membrane"/>
    <property type="evidence" value="ECO:0007669"/>
    <property type="project" value="TreeGrafter"/>
</dbReference>
<dbReference type="PROSITE" id="PS50026">
    <property type="entry name" value="EGF_3"/>
    <property type="match status" value="1"/>
</dbReference>
<dbReference type="PROSITE" id="PS50214">
    <property type="entry name" value="DISINTEGRIN_2"/>
    <property type="match status" value="1"/>
</dbReference>
<evidence type="ECO:0000256" key="2">
    <source>
        <dbReference type="ARBA" id="ARBA00022536"/>
    </source>
</evidence>
<evidence type="ECO:0000256" key="1">
    <source>
        <dbReference type="ARBA" id="ARBA00004479"/>
    </source>
</evidence>
<dbReference type="SMART" id="SM00608">
    <property type="entry name" value="ACR"/>
    <property type="match status" value="1"/>
</dbReference>
<dbReference type="GO" id="GO:0004222">
    <property type="term" value="F:metalloendopeptidase activity"/>
    <property type="evidence" value="ECO:0007669"/>
    <property type="project" value="InterPro"/>
</dbReference>
<evidence type="ECO:0000259" key="13">
    <source>
        <dbReference type="PROSITE" id="PS50214"/>
    </source>
</evidence>
<feature type="domain" description="Peptidase M12B" evidence="14">
    <location>
        <begin position="189"/>
        <end position="386"/>
    </location>
</feature>
<dbReference type="GO" id="GO:0007155">
    <property type="term" value="P:cell adhesion"/>
    <property type="evidence" value="ECO:0007669"/>
    <property type="project" value="TreeGrafter"/>
</dbReference>
<keyword evidence="2 9" id="KW-0245">EGF-like domain</keyword>
<name>A0A9B0TCP1_CHRAS</name>
<dbReference type="GO" id="GO:0007339">
    <property type="term" value="P:binding of sperm to zona pellucida"/>
    <property type="evidence" value="ECO:0007669"/>
    <property type="project" value="TreeGrafter"/>
</dbReference>
<dbReference type="Proteomes" id="UP000504623">
    <property type="component" value="Unplaced"/>
</dbReference>
<keyword evidence="3 11" id="KW-0812">Transmembrane</keyword>
<dbReference type="PANTHER" id="PTHR11905">
    <property type="entry name" value="ADAM A DISINTEGRIN AND METALLOPROTEASE DOMAIN"/>
    <property type="match status" value="1"/>
</dbReference>
<evidence type="ECO:0000313" key="16">
    <source>
        <dbReference type="RefSeq" id="XP_006860053.1"/>
    </source>
</evidence>
<evidence type="ECO:0000256" key="7">
    <source>
        <dbReference type="ARBA" id="ARBA00023157"/>
    </source>
</evidence>
<dbReference type="SUPFAM" id="SSF55486">
    <property type="entry name" value="Metalloproteases ('zincins'), catalytic domain"/>
    <property type="match status" value="1"/>
</dbReference>
<keyword evidence="6 11" id="KW-0472">Membrane</keyword>
<dbReference type="SUPFAM" id="SSF57552">
    <property type="entry name" value="Blood coagulation inhibitor (disintegrin)"/>
    <property type="match status" value="1"/>
</dbReference>
<dbReference type="GO" id="GO:0008584">
    <property type="term" value="P:male gonad development"/>
    <property type="evidence" value="ECO:0007669"/>
    <property type="project" value="TreeGrafter"/>
</dbReference>
<keyword evidence="8" id="KW-0325">Glycoprotein</keyword>